<reference evidence="3 4" key="1">
    <citation type="submission" date="2020-06" db="EMBL/GenBank/DDBJ databases">
        <title>Description of novel acetic acid bacteria.</title>
        <authorList>
            <person name="Sombolestani A."/>
        </authorList>
    </citation>
    <scope>NUCLEOTIDE SEQUENCE [LARGE SCALE GENOMIC DNA]</scope>
    <source>
        <strain evidence="3 4">LMG 26838</strain>
    </source>
</reference>
<gene>
    <name evidence="3" type="ORF">HUK83_16435</name>
</gene>
<organism evidence="3 4">
    <name type="scientific">Endobacter medicaginis</name>
    <dbReference type="NCBI Taxonomy" id="1181271"/>
    <lineage>
        <taxon>Bacteria</taxon>
        <taxon>Pseudomonadati</taxon>
        <taxon>Pseudomonadota</taxon>
        <taxon>Alphaproteobacteria</taxon>
        <taxon>Acetobacterales</taxon>
        <taxon>Acetobacteraceae</taxon>
        <taxon>Endobacter</taxon>
    </lineage>
</organism>
<name>A0A850NSN2_9PROT</name>
<feature type="transmembrane region" description="Helical" evidence="1">
    <location>
        <begin position="12"/>
        <end position="34"/>
    </location>
</feature>
<evidence type="ECO:0000256" key="1">
    <source>
        <dbReference type="SAM" id="Phobius"/>
    </source>
</evidence>
<dbReference type="PANTHER" id="PTHR36151">
    <property type="entry name" value="BLR2777 PROTEIN"/>
    <property type="match status" value="1"/>
</dbReference>
<evidence type="ECO:0000313" key="3">
    <source>
        <dbReference type="EMBL" id="NVN31914.1"/>
    </source>
</evidence>
<evidence type="ECO:0000313" key="4">
    <source>
        <dbReference type="Proteomes" id="UP000565205"/>
    </source>
</evidence>
<dbReference type="GO" id="GO:0016491">
    <property type="term" value="F:oxidoreductase activity"/>
    <property type="evidence" value="ECO:0007669"/>
    <property type="project" value="InterPro"/>
</dbReference>
<keyword evidence="1" id="KW-0472">Membrane</keyword>
<evidence type="ECO:0000259" key="2">
    <source>
        <dbReference type="Pfam" id="PF09995"/>
    </source>
</evidence>
<keyword evidence="1" id="KW-0812">Transmembrane</keyword>
<feature type="domain" description="ER-bound oxygenase mpaB/mpaB'/Rubber oxygenase catalytic" evidence="2">
    <location>
        <begin position="3"/>
        <end position="157"/>
    </location>
</feature>
<dbReference type="AlphaFoldDB" id="A0A850NSN2"/>
<keyword evidence="1" id="KW-1133">Transmembrane helix</keyword>
<protein>
    <submittedName>
        <fullName evidence="3">DUF2236 domain-containing protein</fullName>
    </submittedName>
</protein>
<comment type="caution">
    <text evidence="3">The sequence shown here is derived from an EMBL/GenBank/DDBJ whole genome shotgun (WGS) entry which is preliminary data.</text>
</comment>
<dbReference type="InterPro" id="IPR018713">
    <property type="entry name" value="MPAB/Lcp_cat_dom"/>
</dbReference>
<dbReference type="Proteomes" id="UP000565205">
    <property type="component" value="Unassembled WGS sequence"/>
</dbReference>
<feature type="non-terminal residue" evidence="3">
    <location>
        <position position="158"/>
    </location>
</feature>
<dbReference type="Pfam" id="PF09995">
    <property type="entry name" value="MPAB_Lcp_cat"/>
    <property type="match status" value="1"/>
</dbReference>
<dbReference type="EMBL" id="JABXXQ010000550">
    <property type="protein sequence ID" value="NVN31914.1"/>
    <property type="molecule type" value="Genomic_DNA"/>
</dbReference>
<sequence length="158" mass="17274">MAWRVHGDVGAMMVGGIASLLMQMLHPAVLAGVWDHSAFRENMQGRLRSTARFIARTTYAARPEAEAAIARVRAIHERVCGTLPDGTPYRASDPALLAWVHVTETSCFVEAWRRHVAPGATLAEQNRYLDEMARIGLALGAAPVPRSRREAQALMAST</sequence>
<accession>A0A850NSN2</accession>
<dbReference type="PANTHER" id="PTHR36151:SF3">
    <property type="entry name" value="ER-BOUND OXYGENASE MPAB_MPAB'_RUBBER OXYGENASE CATALYTIC DOMAIN-CONTAINING PROTEIN"/>
    <property type="match status" value="1"/>
</dbReference>
<proteinExistence type="predicted"/>